<evidence type="ECO:0000256" key="2">
    <source>
        <dbReference type="SAM" id="Phobius"/>
    </source>
</evidence>
<dbReference type="Gene3D" id="1.25.40.10">
    <property type="entry name" value="Tetratricopeptide repeat domain"/>
    <property type="match status" value="1"/>
</dbReference>
<sequence>MRSRSGVLLAVVSGLFSVLLAVAVNVATGGTLPDPLDEVAWLAWPAVGVLGLAGAGLALWQQPAPPPGPGPAPVPGPPPGPAAPAELPAATPLLGRDAEVAEIVRVLSGESPVVTLAAAPGTGKTSLALGAAHALRPQFPDGQLFATLRGASAEPVAPEAVLGRFLAALGVPEDERRGGTEELAARFRSAVADRAVLVLLDDARDAAHVAALLPGGARCATIVTSRRQLTGVANAHAVPLAALPEDAAVELLERVAGAGTVRRDPDGARALVAACAGLPLAVLIVAGRLRARPQWTPSALAERLAGEHRRLDELRQGDLAVRSTFQAAYAELSEVDRLVFRRAGSHPGQVFTLAAAAARAGVDEAAARQSMDRLVDAFLVESPGPDRFHLHDLLRLFATETLTAQEHAETSQRLLDWLLDRHRARPAGTDAAGLPAVLAEGVATGRHGAVTALVDAVQPDVTDPFDRVAMWTAAADAAGADRVGRARALRWVSHSLTIAGEVQRALPPADEAVALAEAAGDRWETAQTVRRRGEALRDLHRFAESEAALLRALDLFVELGRVDEEVEVRTALGTLYNNFRRHELSVPMMERARELLPADAETAQAGWVRLVLGLAYRFAGRRAESDAVTAEVEAVAARAGDDYLLAYYHQELAWTAESDGRWDDAERGFGRMRTLAERIGNGAAVGGALLGLGLVAERRDDLGTALLRYREAADRYARLGDRVREGEARLRVAAVLNTRGDVAAAVAERATADALIGDTDYPWGDALLSRLPDAP</sequence>
<dbReference type="EMBL" id="CP073767">
    <property type="protein sequence ID" value="UWZ56974.1"/>
    <property type="molecule type" value="Genomic_DNA"/>
</dbReference>
<dbReference type="Gene3D" id="3.40.50.300">
    <property type="entry name" value="P-loop containing nucleotide triphosphate hydrolases"/>
    <property type="match status" value="1"/>
</dbReference>
<accession>A0A9Q9IPD2</accession>
<keyword evidence="2" id="KW-1133">Transmembrane helix</keyword>
<dbReference type="RefSeq" id="WP_052387270.1">
    <property type="nucleotide sequence ID" value="NZ_CP073767.1"/>
</dbReference>
<feature type="region of interest" description="Disordered" evidence="1">
    <location>
        <begin position="61"/>
        <end position="88"/>
    </location>
</feature>
<keyword evidence="2" id="KW-0812">Transmembrane</keyword>
<dbReference type="PANTHER" id="PTHR47691:SF3">
    <property type="entry name" value="HTH-TYPE TRANSCRIPTIONAL REGULATOR RV0890C-RELATED"/>
    <property type="match status" value="1"/>
</dbReference>
<feature type="transmembrane region" description="Helical" evidence="2">
    <location>
        <begin position="39"/>
        <end position="60"/>
    </location>
</feature>
<reference evidence="3" key="1">
    <citation type="submission" date="2021-04" db="EMBL/GenBank/DDBJ databases">
        <title>Dactylosporangium aurantiacum NRRL B-8018 full assembly.</title>
        <authorList>
            <person name="Hartkoorn R.C."/>
            <person name="Beaudoing E."/>
            <person name="Hot D."/>
        </authorList>
    </citation>
    <scope>NUCLEOTIDE SEQUENCE</scope>
    <source>
        <strain evidence="3">NRRL B-8018</strain>
    </source>
</reference>
<dbReference type="KEGG" id="daur:Daura_12855"/>
<dbReference type="PRINTS" id="PR00364">
    <property type="entry name" value="DISEASERSIST"/>
</dbReference>
<feature type="transmembrane region" description="Helical" evidence="2">
    <location>
        <begin position="270"/>
        <end position="289"/>
    </location>
</feature>
<dbReference type="InterPro" id="IPR011990">
    <property type="entry name" value="TPR-like_helical_dom_sf"/>
</dbReference>
<dbReference type="PANTHER" id="PTHR47691">
    <property type="entry name" value="REGULATOR-RELATED"/>
    <property type="match status" value="1"/>
</dbReference>
<organism evidence="3 4">
    <name type="scientific">Dactylosporangium aurantiacum</name>
    <dbReference type="NCBI Taxonomy" id="35754"/>
    <lineage>
        <taxon>Bacteria</taxon>
        <taxon>Bacillati</taxon>
        <taxon>Actinomycetota</taxon>
        <taxon>Actinomycetes</taxon>
        <taxon>Micromonosporales</taxon>
        <taxon>Micromonosporaceae</taxon>
        <taxon>Dactylosporangium</taxon>
    </lineage>
</organism>
<dbReference type="SUPFAM" id="SSF48452">
    <property type="entry name" value="TPR-like"/>
    <property type="match status" value="2"/>
</dbReference>
<keyword evidence="2" id="KW-0472">Membrane</keyword>
<evidence type="ECO:0008006" key="5">
    <source>
        <dbReference type="Google" id="ProtNLM"/>
    </source>
</evidence>
<dbReference type="AlphaFoldDB" id="A0A9Q9IPD2"/>
<keyword evidence="4" id="KW-1185">Reference proteome</keyword>
<evidence type="ECO:0000313" key="4">
    <source>
        <dbReference type="Proteomes" id="UP001058003"/>
    </source>
</evidence>
<evidence type="ECO:0000313" key="3">
    <source>
        <dbReference type="EMBL" id="UWZ56974.1"/>
    </source>
</evidence>
<dbReference type="InterPro" id="IPR027417">
    <property type="entry name" value="P-loop_NTPase"/>
</dbReference>
<dbReference type="Proteomes" id="UP001058003">
    <property type="component" value="Chromosome"/>
</dbReference>
<gene>
    <name evidence="3" type="ORF">Daura_12855</name>
</gene>
<name>A0A9Q9IPD2_9ACTN</name>
<dbReference type="OrthoDB" id="7628974at2"/>
<feature type="compositionally biased region" description="Pro residues" evidence="1">
    <location>
        <begin position="63"/>
        <end position="82"/>
    </location>
</feature>
<protein>
    <recommendedName>
        <fullName evidence="5">NB-ARC domain-containing protein</fullName>
    </recommendedName>
</protein>
<proteinExistence type="predicted"/>
<evidence type="ECO:0000256" key="1">
    <source>
        <dbReference type="SAM" id="MobiDB-lite"/>
    </source>
</evidence>
<dbReference type="SUPFAM" id="SSF52540">
    <property type="entry name" value="P-loop containing nucleoside triphosphate hydrolases"/>
    <property type="match status" value="1"/>
</dbReference>
<dbReference type="GO" id="GO:0043531">
    <property type="term" value="F:ADP binding"/>
    <property type="evidence" value="ECO:0007669"/>
    <property type="project" value="InterPro"/>
</dbReference>